<evidence type="ECO:0000256" key="1">
    <source>
        <dbReference type="SAM" id="SignalP"/>
    </source>
</evidence>
<comment type="caution">
    <text evidence="2">The sequence shown here is derived from an EMBL/GenBank/DDBJ whole genome shotgun (WGS) entry which is preliminary data.</text>
</comment>
<dbReference type="GO" id="GO:0005975">
    <property type="term" value="P:carbohydrate metabolic process"/>
    <property type="evidence" value="ECO:0007669"/>
    <property type="project" value="InterPro"/>
</dbReference>
<organism evidence="2 3">
    <name type="scientific">Odoribacter splanchnicus</name>
    <dbReference type="NCBI Taxonomy" id="28118"/>
    <lineage>
        <taxon>Bacteria</taxon>
        <taxon>Pseudomonadati</taxon>
        <taxon>Bacteroidota</taxon>
        <taxon>Bacteroidia</taxon>
        <taxon>Bacteroidales</taxon>
        <taxon>Odoribacteraceae</taxon>
        <taxon>Odoribacter</taxon>
    </lineage>
</organism>
<keyword evidence="1" id="KW-0732">Signal</keyword>
<sequence>MKTVTFYTVVLSVILGFGACATAKMDKELAKQIRSDERLKIVSAKAEELIQNGLNAGDSYNEIWIRDLNTFIELACKVSDTAKIREALLTFFKFQGQDGNIVDGYVPKEKARISYNYIYSDLAPEFGAHKNTVETDQESSLIQAIAKYIRVTNDRSFLNEVIDGKTVTTRMEDALNYLMQHRYNEKYGLLWGATTADWGDVQPEHEWGVELDQNSHLAIDIYDNAMFIIALNDYLSLTEQNQAHWQKIKETFVQNTRKQLWDPERQKFIPHIYLDGSPFPADFDENALHYHGGTTIAIEAGLLSPEEIQTVYRQMQANVKAANAQSIGLTIYPPYPTGYFKNSWLSAYYYQNGGDWTWFGGRTIQQLIANGFYHEAYEAISPMLDRVIANNGFFEWYTPEGKPNSGNFKGSAGVLWKAIQQFNQAAAIN</sequence>
<protein>
    <recommendedName>
        <fullName evidence="4">Glycosyl hydrolase 36 catalytic domain-containing protein</fullName>
    </recommendedName>
</protein>
<evidence type="ECO:0008006" key="4">
    <source>
        <dbReference type="Google" id="ProtNLM"/>
    </source>
</evidence>
<dbReference type="Proteomes" id="UP000284243">
    <property type="component" value="Unassembled WGS sequence"/>
</dbReference>
<gene>
    <name evidence="2" type="ORF">DWW57_03765</name>
</gene>
<dbReference type="EMBL" id="QRYC01000003">
    <property type="protein sequence ID" value="RGU58179.1"/>
    <property type="molecule type" value="Genomic_DNA"/>
</dbReference>
<dbReference type="InterPro" id="IPR008928">
    <property type="entry name" value="6-hairpin_glycosidase_sf"/>
</dbReference>
<dbReference type="AlphaFoldDB" id="A0A412TWM6"/>
<dbReference type="InterPro" id="IPR012341">
    <property type="entry name" value="6hp_glycosidase-like_sf"/>
</dbReference>
<dbReference type="SUPFAM" id="SSF48208">
    <property type="entry name" value="Six-hairpin glycosidases"/>
    <property type="match status" value="1"/>
</dbReference>
<accession>A0A412TWM6</accession>
<evidence type="ECO:0000313" key="3">
    <source>
        <dbReference type="Proteomes" id="UP000284243"/>
    </source>
</evidence>
<proteinExistence type="predicted"/>
<dbReference type="PROSITE" id="PS51257">
    <property type="entry name" value="PROKAR_LIPOPROTEIN"/>
    <property type="match status" value="1"/>
</dbReference>
<evidence type="ECO:0000313" key="2">
    <source>
        <dbReference type="EMBL" id="RGU58179.1"/>
    </source>
</evidence>
<dbReference type="Gene3D" id="1.50.10.10">
    <property type="match status" value="1"/>
</dbReference>
<dbReference type="RefSeq" id="WP_022160656.1">
    <property type="nucleotide sequence ID" value="NZ_CABJFF010000003.1"/>
</dbReference>
<reference evidence="2 3" key="1">
    <citation type="submission" date="2018-08" db="EMBL/GenBank/DDBJ databases">
        <title>A genome reference for cultivated species of the human gut microbiota.</title>
        <authorList>
            <person name="Zou Y."/>
            <person name="Xue W."/>
            <person name="Luo G."/>
        </authorList>
    </citation>
    <scope>NUCLEOTIDE SEQUENCE [LARGE SCALE GENOMIC DNA]</scope>
    <source>
        <strain evidence="2 3">AF16-14</strain>
    </source>
</reference>
<feature type="signal peptide" evidence="1">
    <location>
        <begin position="1"/>
        <end position="23"/>
    </location>
</feature>
<name>A0A412TWM6_9BACT</name>
<feature type="chain" id="PRO_5019303352" description="Glycosyl hydrolase 36 catalytic domain-containing protein" evidence="1">
    <location>
        <begin position="24"/>
        <end position="429"/>
    </location>
</feature>